<evidence type="ECO:0000259" key="1">
    <source>
        <dbReference type="Pfam" id="PF14067"/>
    </source>
</evidence>
<accession>A0ABZ0I031</accession>
<feature type="domain" description="LssY-like C-terminal" evidence="1">
    <location>
        <begin position="237"/>
        <end position="414"/>
    </location>
</feature>
<protein>
    <submittedName>
        <fullName evidence="2">LssY C-terminal domain-containing protein</fullName>
    </submittedName>
</protein>
<gene>
    <name evidence="2" type="ORF">R0135_13935</name>
</gene>
<evidence type="ECO:0000313" key="3">
    <source>
        <dbReference type="Proteomes" id="UP001626537"/>
    </source>
</evidence>
<evidence type="ECO:0000313" key="2">
    <source>
        <dbReference type="EMBL" id="WOJ92877.1"/>
    </source>
</evidence>
<dbReference type="EMBL" id="CP136864">
    <property type="protein sequence ID" value="WOJ92877.1"/>
    <property type="molecule type" value="Genomic_DNA"/>
</dbReference>
<dbReference type="RefSeq" id="WP_407347535.1">
    <property type="nucleotide sequence ID" value="NZ_CP136864.1"/>
</dbReference>
<dbReference type="Pfam" id="PF14067">
    <property type="entry name" value="LssY_C"/>
    <property type="match status" value="1"/>
</dbReference>
<dbReference type="Proteomes" id="UP001626537">
    <property type="component" value="Chromosome"/>
</dbReference>
<keyword evidence="3" id="KW-1185">Reference proteome</keyword>
<sequence>MIRHRLIAIRLSLAVVLLALSGCSSWSYAPLVVPDGLERMQSKQAEDVEVSVAILTDEQAEQHFGIDLNSRDLQAIWVSVKNESPYRFWFLRTVLDLDIYPPDEVAILYKSQLPKNDFSVFRQRLRDESMRVQIQPRSVTQGFVFAPKALGGRYVDIRLGQDIYDVEIARRAAQEAGETDIKAKDLELRFDFAIPLPDGIFDYERLDTQHTYAGQTLPELTLDELRAELRTLPCCSTNADADALGDPLNIAIIGDSSQVLNSLSRSGWSFTHRLSIKSITNLIGATLASTPYPVAPVSDLFLFGRKQDLALQRGRPSIAERNHMRLWLAPFSYAGQQVWVGQISRDIGIKVTSKSSSLTTHIIDPEVDLAREYLLHTLLAGGFVEAMGFVKGSQAAAMSDPAVNLVGDSYFSDGLRLVIHLSDSPVPYSQVRSFLWERSAAPILEGQSADAEENFQTLDSPQ</sequence>
<dbReference type="InterPro" id="IPR025902">
    <property type="entry name" value="LssY-like-C_dom"/>
</dbReference>
<reference evidence="2 3" key="1">
    <citation type="submission" date="2023-10" db="EMBL/GenBank/DDBJ databases">
        <title>Two novel species belonging to the OM43/NOR5 clade.</title>
        <authorList>
            <person name="Park M."/>
        </authorList>
    </citation>
    <scope>NUCLEOTIDE SEQUENCE [LARGE SCALE GENOMIC DNA]</scope>
    <source>
        <strain evidence="2 3">IMCC43200</strain>
    </source>
</reference>
<organism evidence="2 3">
    <name type="scientific">Congregibacter variabilis</name>
    <dbReference type="NCBI Taxonomy" id="3081200"/>
    <lineage>
        <taxon>Bacteria</taxon>
        <taxon>Pseudomonadati</taxon>
        <taxon>Pseudomonadota</taxon>
        <taxon>Gammaproteobacteria</taxon>
        <taxon>Cellvibrionales</taxon>
        <taxon>Halieaceae</taxon>
        <taxon>Congregibacter</taxon>
    </lineage>
</organism>
<dbReference type="PROSITE" id="PS51257">
    <property type="entry name" value="PROKAR_LIPOPROTEIN"/>
    <property type="match status" value="1"/>
</dbReference>
<proteinExistence type="predicted"/>
<name>A0ABZ0I031_9GAMM</name>